<dbReference type="RefSeq" id="WP_248652585.1">
    <property type="nucleotide sequence ID" value="NZ_CP096660.1"/>
</dbReference>
<keyword evidence="1" id="KW-0614">Plasmid</keyword>
<accession>A0A8U0HZH8</accession>
<protein>
    <submittedName>
        <fullName evidence="1">DUF2267 domain-containing protein</fullName>
    </submittedName>
</protein>
<dbReference type="GeneID" id="72187262"/>
<reference evidence="1 2" key="1">
    <citation type="submission" date="2022-04" db="EMBL/GenBank/DDBJ databases">
        <title>Diverse halophilic archaea isolated from saline environments.</title>
        <authorList>
            <person name="Cui H.-L."/>
        </authorList>
    </citation>
    <scope>NUCLEOTIDE SEQUENCE [LARGE SCALE GENOMIC DNA]</scope>
    <source>
        <strain evidence="1 2">XZYJT49</strain>
        <plasmid evidence="1 2">unnamed1</plasmid>
    </source>
</reference>
<dbReference type="InterPro" id="IPR018727">
    <property type="entry name" value="DUF2267"/>
</dbReference>
<keyword evidence="2" id="KW-1185">Reference proteome</keyword>
<dbReference type="InterPro" id="IPR038282">
    <property type="entry name" value="DUF2267_sf"/>
</dbReference>
<dbReference type="KEGG" id="halx:M0R89_18645"/>
<dbReference type="Gene3D" id="1.10.490.110">
    <property type="entry name" value="Uncharacterized conserved protein DUF2267"/>
    <property type="match status" value="1"/>
</dbReference>
<geneLocation type="plasmid" evidence="1 2">
    <name>unnamed1</name>
</geneLocation>
<dbReference type="Pfam" id="PF10025">
    <property type="entry name" value="DUF2267"/>
    <property type="match status" value="1"/>
</dbReference>
<sequence>MKYDDFMGEVQNRLQLPDTGRAVRATRAVLQSLGERLQAGEADDLAGPLPMEVDFYLESAESGQRFDYDEFVGRVADRANVDRSDAAYYGKVVVGFVSEQVPAAEIEQVRAQLPVDYEDLFGLVDAEEVEE</sequence>
<dbReference type="AlphaFoldDB" id="A0A8U0HZH8"/>
<dbReference type="EMBL" id="CP096660">
    <property type="protein sequence ID" value="UPV76552.1"/>
    <property type="molecule type" value="Genomic_DNA"/>
</dbReference>
<dbReference type="Proteomes" id="UP000830729">
    <property type="component" value="Plasmid unnamed1"/>
</dbReference>
<evidence type="ECO:0000313" key="2">
    <source>
        <dbReference type="Proteomes" id="UP000830729"/>
    </source>
</evidence>
<organism evidence="1 2">
    <name type="scientific">Halorussus limi</name>
    <dbReference type="NCBI Taxonomy" id="2938695"/>
    <lineage>
        <taxon>Archaea</taxon>
        <taxon>Methanobacteriati</taxon>
        <taxon>Methanobacteriota</taxon>
        <taxon>Stenosarchaea group</taxon>
        <taxon>Halobacteria</taxon>
        <taxon>Halobacteriales</taxon>
        <taxon>Haladaptataceae</taxon>
        <taxon>Halorussus</taxon>
    </lineage>
</organism>
<name>A0A8U0HZH8_9EURY</name>
<evidence type="ECO:0000313" key="1">
    <source>
        <dbReference type="EMBL" id="UPV76552.1"/>
    </source>
</evidence>
<proteinExistence type="predicted"/>
<gene>
    <name evidence="1" type="ORF">M0R89_18645</name>
</gene>